<name>A0ABR4Y927_9VIBR</name>
<evidence type="ECO:0000256" key="2">
    <source>
        <dbReference type="SAM" id="MobiDB-lite"/>
    </source>
</evidence>
<comment type="caution">
    <text evidence="4">The sequence shown here is derived from an EMBL/GenBank/DDBJ whole genome shotgun (WGS) entry which is preliminary data.</text>
</comment>
<proteinExistence type="predicted"/>
<evidence type="ECO:0000259" key="3">
    <source>
        <dbReference type="PROSITE" id="PS50076"/>
    </source>
</evidence>
<organism evidence="4 5">
    <name type="scientific">Vibrio variabilis</name>
    <dbReference type="NCBI Taxonomy" id="990271"/>
    <lineage>
        <taxon>Bacteria</taxon>
        <taxon>Pseudomonadati</taxon>
        <taxon>Pseudomonadota</taxon>
        <taxon>Gammaproteobacteria</taxon>
        <taxon>Vibrionales</taxon>
        <taxon>Vibrionaceae</taxon>
        <taxon>Vibrio</taxon>
    </lineage>
</organism>
<dbReference type="Gene3D" id="1.10.287.110">
    <property type="entry name" value="DnaJ domain"/>
    <property type="match status" value="1"/>
</dbReference>
<dbReference type="InterPro" id="IPR001623">
    <property type="entry name" value="DnaJ_domain"/>
</dbReference>
<dbReference type="RefSeq" id="WP_038215910.1">
    <property type="nucleotide sequence ID" value="NZ_JRWM01000020.1"/>
</dbReference>
<keyword evidence="1" id="KW-0143">Chaperone</keyword>
<dbReference type="SUPFAM" id="SSF46565">
    <property type="entry name" value="Chaperone J-domain"/>
    <property type="match status" value="1"/>
</dbReference>
<dbReference type="Pfam" id="PF00226">
    <property type="entry name" value="DnaJ"/>
    <property type="match status" value="1"/>
</dbReference>
<feature type="region of interest" description="Disordered" evidence="2">
    <location>
        <begin position="146"/>
        <end position="171"/>
    </location>
</feature>
<evidence type="ECO:0000313" key="4">
    <source>
        <dbReference type="EMBL" id="KHA59861.1"/>
    </source>
</evidence>
<evidence type="ECO:0000256" key="1">
    <source>
        <dbReference type="ARBA" id="ARBA00023186"/>
    </source>
</evidence>
<dbReference type="Proteomes" id="UP000030520">
    <property type="component" value="Unassembled WGS sequence"/>
</dbReference>
<dbReference type="CDD" id="cd06257">
    <property type="entry name" value="DnaJ"/>
    <property type="match status" value="1"/>
</dbReference>
<dbReference type="EMBL" id="JRWM01000020">
    <property type="protein sequence ID" value="KHA59861.1"/>
    <property type="molecule type" value="Genomic_DNA"/>
</dbReference>
<feature type="compositionally biased region" description="Basic and acidic residues" evidence="2">
    <location>
        <begin position="154"/>
        <end position="171"/>
    </location>
</feature>
<gene>
    <name evidence="4" type="ORF">NL53_14395</name>
</gene>
<dbReference type="SMART" id="SM00271">
    <property type="entry name" value="DnaJ"/>
    <property type="match status" value="1"/>
</dbReference>
<accession>A0ABR4Y927</accession>
<sequence length="255" mass="30285">MIFRDREKARKAGVTRYMPDEKCPNGHLSERLVSNNQCCECRREYRIKSRKPKRTHKRQDRSYSVHGLPANLKQFFESLLDIDERLPEIKAWLDLRKLLAKSLGEITGELEFRKNVNKYLAHGGVGHWKFKWSTDTTNYNFSYKDGSIEQSQEQNDRRSYRRQQHDRQQSNYKKWYDEYRKQQRNSQYQSKQAHSNSNNHLKILGFIAGTKPTKIEVKKAYKRLSLIHHPDRGGCAEKFKELKNAYDKAINLCQG</sequence>
<keyword evidence="5" id="KW-1185">Reference proteome</keyword>
<dbReference type="InterPro" id="IPR036869">
    <property type="entry name" value="J_dom_sf"/>
</dbReference>
<evidence type="ECO:0000313" key="5">
    <source>
        <dbReference type="Proteomes" id="UP000030520"/>
    </source>
</evidence>
<dbReference type="PROSITE" id="PS50076">
    <property type="entry name" value="DNAJ_2"/>
    <property type="match status" value="1"/>
</dbReference>
<protein>
    <recommendedName>
        <fullName evidence="3">J domain-containing protein</fullName>
    </recommendedName>
</protein>
<reference evidence="4 5" key="1">
    <citation type="submission" date="2014-10" db="EMBL/GenBank/DDBJ databases">
        <title>Genome sequencing of Vibrio variabilis T01.</title>
        <authorList>
            <person name="Chan K.-G."/>
            <person name="Mohamad N.I."/>
        </authorList>
    </citation>
    <scope>NUCLEOTIDE SEQUENCE [LARGE SCALE GENOMIC DNA]</scope>
    <source>
        <strain evidence="4 5">T01</strain>
    </source>
</reference>
<feature type="domain" description="J" evidence="3">
    <location>
        <begin position="199"/>
        <end position="254"/>
    </location>
</feature>